<dbReference type="CDD" id="cd09917">
    <property type="entry name" value="F-box_SF"/>
    <property type="match status" value="1"/>
</dbReference>
<feature type="domain" description="F-box" evidence="1">
    <location>
        <begin position="6"/>
        <end position="52"/>
    </location>
</feature>
<sequence>MVTQVLCPILDIPTELLVRILSYLPCVDLCLLQGTCHRIKDIISGTPYLEYLLHTGLNNVDDLLPPDVPVPERVELLKSHERAWCSLRLNMFEELSTQDDIRGDVARFTLQDGYFIHSDIIRGQGLKYRYIDLYSVVPGEEAHWVPIRLRVIRPRNVLFAADQNLAVAITQQGMGEHEDSRYKLHFFEFTTGDPHPHSSIPAVEIPPTHSSLYGFSQAAVVGDYILTVLGSPRHSSLLSLVSWKTGVVTHLRNYMDWGDFPNSHVRSEHVVIDSNLIAQLVTGGSDNGLEICEIEYDPVDLKTVCFLRLPQFPRPVGAIPEISFAKEWVPTSKHHSTQSRLAFRERHGHVPFRSSSLGTVNVLLDYIPPPRKKGAEGVEGESRKYVMIVSVAAIISAVRSDGLREVPWEDWGPAGTHIFTLEEGAALPMSAGPFLITKFSPLEVRDYDLLRARYLRPTKEDSSSSSTTRTIFSSTRLVADLGEGDEVETYLPYRSFTATEPKLRSFDKAVADREWIVTISSLDSTPNFTVYRVG</sequence>
<keyword evidence="3" id="KW-1185">Reference proteome</keyword>
<dbReference type="Pfam" id="PF12937">
    <property type="entry name" value="F-box-like"/>
    <property type="match status" value="1"/>
</dbReference>
<name>A0A9P5N594_9AGAM</name>
<reference evidence="2" key="2">
    <citation type="journal article" date="2020" name="Nat. Commun.">
        <title>Large-scale genome sequencing of mycorrhizal fungi provides insights into the early evolution of symbiotic traits.</title>
        <authorList>
            <person name="Miyauchi S."/>
            <person name="Kiss E."/>
            <person name="Kuo A."/>
            <person name="Drula E."/>
            <person name="Kohler A."/>
            <person name="Sanchez-Garcia M."/>
            <person name="Morin E."/>
            <person name="Andreopoulos B."/>
            <person name="Barry K.W."/>
            <person name="Bonito G."/>
            <person name="Buee M."/>
            <person name="Carver A."/>
            <person name="Chen C."/>
            <person name="Cichocki N."/>
            <person name="Clum A."/>
            <person name="Culley D."/>
            <person name="Crous P.W."/>
            <person name="Fauchery L."/>
            <person name="Girlanda M."/>
            <person name="Hayes R.D."/>
            <person name="Keri Z."/>
            <person name="LaButti K."/>
            <person name="Lipzen A."/>
            <person name="Lombard V."/>
            <person name="Magnuson J."/>
            <person name="Maillard F."/>
            <person name="Murat C."/>
            <person name="Nolan M."/>
            <person name="Ohm R.A."/>
            <person name="Pangilinan J."/>
            <person name="Pereira M.F."/>
            <person name="Perotto S."/>
            <person name="Peter M."/>
            <person name="Pfister S."/>
            <person name="Riley R."/>
            <person name="Sitrit Y."/>
            <person name="Stielow J.B."/>
            <person name="Szollosi G."/>
            <person name="Zifcakova L."/>
            <person name="Stursova M."/>
            <person name="Spatafora J.W."/>
            <person name="Tedersoo L."/>
            <person name="Vaario L.M."/>
            <person name="Yamada A."/>
            <person name="Yan M."/>
            <person name="Wang P."/>
            <person name="Xu J."/>
            <person name="Bruns T."/>
            <person name="Baldrian P."/>
            <person name="Vilgalys R."/>
            <person name="Dunand C."/>
            <person name="Henrissat B."/>
            <person name="Grigoriev I.V."/>
            <person name="Hibbett D."/>
            <person name="Nagy L.G."/>
            <person name="Martin F.M."/>
        </authorList>
    </citation>
    <scope>NUCLEOTIDE SEQUENCE</scope>
    <source>
        <strain evidence="2">Prilba</strain>
    </source>
</reference>
<reference evidence="2" key="1">
    <citation type="submission" date="2019-10" db="EMBL/GenBank/DDBJ databases">
        <authorList>
            <consortium name="DOE Joint Genome Institute"/>
            <person name="Kuo A."/>
            <person name="Miyauchi S."/>
            <person name="Kiss E."/>
            <person name="Drula E."/>
            <person name="Kohler A."/>
            <person name="Sanchez-Garcia M."/>
            <person name="Andreopoulos B."/>
            <person name="Barry K.W."/>
            <person name="Bonito G."/>
            <person name="Buee M."/>
            <person name="Carver A."/>
            <person name="Chen C."/>
            <person name="Cichocki N."/>
            <person name="Clum A."/>
            <person name="Culley D."/>
            <person name="Crous P.W."/>
            <person name="Fauchery L."/>
            <person name="Girlanda M."/>
            <person name="Hayes R."/>
            <person name="Keri Z."/>
            <person name="LaButti K."/>
            <person name="Lipzen A."/>
            <person name="Lombard V."/>
            <person name="Magnuson J."/>
            <person name="Maillard F."/>
            <person name="Morin E."/>
            <person name="Murat C."/>
            <person name="Nolan M."/>
            <person name="Ohm R."/>
            <person name="Pangilinan J."/>
            <person name="Pereira M."/>
            <person name="Perotto S."/>
            <person name="Peter M."/>
            <person name="Riley R."/>
            <person name="Sitrit Y."/>
            <person name="Stielow B."/>
            <person name="Szollosi G."/>
            <person name="Zifcakova L."/>
            <person name="Stursova M."/>
            <person name="Spatafora J.W."/>
            <person name="Tedersoo L."/>
            <person name="Vaario L.-M."/>
            <person name="Yamada A."/>
            <person name="Yan M."/>
            <person name="Wang P."/>
            <person name="Xu J."/>
            <person name="Bruns T."/>
            <person name="Baldrian P."/>
            <person name="Vilgalys R."/>
            <person name="Henrissat B."/>
            <person name="Grigoriev I.V."/>
            <person name="Hibbett D."/>
            <person name="Nagy L.G."/>
            <person name="Martin F.M."/>
        </authorList>
    </citation>
    <scope>NUCLEOTIDE SEQUENCE</scope>
    <source>
        <strain evidence="2">Prilba</strain>
    </source>
</reference>
<organism evidence="2 3">
    <name type="scientific">Russula ochroleuca</name>
    <dbReference type="NCBI Taxonomy" id="152965"/>
    <lineage>
        <taxon>Eukaryota</taxon>
        <taxon>Fungi</taxon>
        <taxon>Dikarya</taxon>
        <taxon>Basidiomycota</taxon>
        <taxon>Agaricomycotina</taxon>
        <taxon>Agaricomycetes</taxon>
        <taxon>Russulales</taxon>
        <taxon>Russulaceae</taxon>
        <taxon>Russula</taxon>
    </lineage>
</organism>
<dbReference type="InterPro" id="IPR036047">
    <property type="entry name" value="F-box-like_dom_sf"/>
</dbReference>
<evidence type="ECO:0000313" key="3">
    <source>
        <dbReference type="Proteomes" id="UP000759537"/>
    </source>
</evidence>
<dbReference type="PROSITE" id="PS50181">
    <property type="entry name" value="FBOX"/>
    <property type="match status" value="1"/>
</dbReference>
<gene>
    <name evidence="2" type="ORF">DFH94DRAFT_183862</name>
</gene>
<protein>
    <recommendedName>
        <fullName evidence="1">F-box domain-containing protein</fullName>
    </recommendedName>
</protein>
<dbReference type="Proteomes" id="UP000759537">
    <property type="component" value="Unassembled WGS sequence"/>
</dbReference>
<dbReference type="Gene3D" id="1.20.1280.50">
    <property type="match status" value="1"/>
</dbReference>
<evidence type="ECO:0000313" key="2">
    <source>
        <dbReference type="EMBL" id="KAF8486425.1"/>
    </source>
</evidence>
<dbReference type="SUPFAM" id="SSF81383">
    <property type="entry name" value="F-box domain"/>
    <property type="match status" value="1"/>
</dbReference>
<accession>A0A9P5N594</accession>
<dbReference type="EMBL" id="WHVB01000002">
    <property type="protein sequence ID" value="KAF8486425.1"/>
    <property type="molecule type" value="Genomic_DNA"/>
</dbReference>
<dbReference type="AlphaFoldDB" id="A0A9P5N594"/>
<dbReference type="OrthoDB" id="2751409at2759"/>
<comment type="caution">
    <text evidence="2">The sequence shown here is derived from an EMBL/GenBank/DDBJ whole genome shotgun (WGS) entry which is preliminary data.</text>
</comment>
<dbReference type="InterPro" id="IPR001810">
    <property type="entry name" value="F-box_dom"/>
</dbReference>
<dbReference type="SMART" id="SM00256">
    <property type="entry name" value="FBOX"/>
    <property type="match status" value="1"/>
</dbReference>
<evidence type="ECO:0000259" key="1">
    <source>
        <dbReference type="PROSITE" id="PS50181"/>
    </source>
</evidence>
<proteinExistence type="predicted"/>